<dbReference type="Proteomes" id="UP000033567">
    <property type="component" value="Unassembled WGS sequence"/>
</dbReference>
<evidence type="ECO:0000313" key="1">
    <source>
        <dbReference type="EMBL" id="KJY50244.1"/>
    </source>
</evidence>
<dbReference type="Gene3D" id="3.30.2010.20">
    <property type="match status" value="1"/>
</dbReference>
<proteinExistence type="predicted"/>
<evidence type="ECO:0008006" key="3">
    <source>
        <dbReference type="Google" id="ProtNLM"/>
    </source>
</evidence>
<dbReference type="CDD" id="cd12954">
    <property type="entry name" value="MMP_TTHA0227_like_1"/>
    <property type="match status" value="1"/>
</dbReference>
<reference evidence="1 2" key="1">
    <citation type="submission" date="2014-12" db="EMBL/GenBank/DDBJ databases">
        <title>Comparative genomics of the lactic acid bacteria isolated from the honey bee gut.</title>
        <authorList>
            <person name="Ellegaard K.M."/>
            <person name="Tamarit D."/>
            <person name="Javelind E."/>
            <person name="Olofsson T."/>
            <person name="Andersson S.G."/>
            <person name="Vasquez A."/>
        </authorList>
    </citation>
    <scope>NUCLEOTIDE SEQUENCE [LARGE SCALE GENOMIC DNA]</scope>
    <source>
        <strain evidence="1 2">Bin7</strain>
    </source>
</reference>
<sequence length="148" mass="17132">MVSVMINDQPPWARTVYRDSHGRGIRRPTFGTRLPRYRTRCGIFDDLTAAQIRRLGAGWPQLVKPVQFAVEDVPPSDPTPWEDRSDLFSRSFPAGRGIPARIVLYRMPIQSKTRDRTELELIIRDELVLQLADLYGRDPEEIDPMWGR</sequence>
<dbReference type="PATRIC" id="fig|1684.5.peg.984"/>
<dbReference type="Pfam" id="PF06262">
    <property type="entry name" value="Zincin_1"/>
    <property type="match status" value="1"/>
</dbReference>
<dbReference type="InterPro" id="IPR010428">
    <property type="entry name" value="Zincin_1"/>
</dbReference>
<protein>
    <recommendedName>
        <fullName evidence="3">Metallopeptidase family protein</fullName>
    </recommendedName>
</protein>
<dbReference type="AlphaFoldDB" id="A0A0F4KW54"/>
<keyword evidence="2" id="KW-1185">Reference proteome</keyword>
<dbReference type="OrthoDB" id="4966605at2"/>
<accession>A0A0F4KW54</accession>
<organism evidence="1 2">
    <name type="scientific">Bifidobacterium mellis</name>
    <dbReference type="NCBI Taxonomy" id="1293823"/>
    <lineage>
        <taxon>Bacteria</taxon>
        <taxon>Bacillati</taxon>
        <taxon>Actinomycetota</taxon>
        <taxon>Actinomycetes</taxon>
        <taxon>Bifidobacteriales</taxon>
        <taxon>Bifidobacteriaceae</taxon>
        <taxon>Bifidobacterium</taxon>
    </lineage>
</organism>
<name>A0A0F4KW54_9BIFI</name>
<gene>
    <name evidence="1" type="ORF">JF70_09340</name>
</gene>
<evidence type="ECO:0000313" key="2">
    <source>
        <dbReference type="Proteomes" id="UP000033567"/>
    </source>
</evidence>
<comment type="caution">
    <text evidence="1">The sequence shown here is derived from an EMBL/GenBank/DDBJ whole genome shotgun (WGS) entry which is preliminary data.</text>
</comment>
<dbReference type="InterPro" id="IPR038555">
    <property type="entry name" value="Zincin_1_sf"/>
</dbReference>
<dbReference type="SUPFAM" id="SSF55486">
    <property type="entry name" value="Metalloproteases ('zincins'), catalytic domain"/>
    <property type="match status" value="1"/>
</dbReference>
<dbReference type="EMBL" id="JWMF01000007">
    <property type="protein sequence ID" value="KJY50244.1"/>
    <property type="molecule type" value="Genomic_DNA"/>
</dbReference>